<proteinExistence type="predicted"/>
<sequence length="84" mass="9863">MDSEEFVKDYSLERINDFLKLYNSFGNTNPSITDVLLGVINDNFLSFRNIKSDFVVPKEELLDFLKLTDLVRQLLFSVNKDVRR</sequence>
<dbReference type="GeneID" id="37619162"/>
<protein>
    <submittedName>
        <fullName evidence="1">p10</fullName>
    </submittedName>
</protein>
<dbReference type="RefSeq" id="YP_009507956.1">
    <property type="nucleotide sequence ID" value="NC_038787.1"/>
</dbReference>
<accession>E7BKK1</accession>
<reference evidence="1 2" key="1">
    <citation type="journal article" date="2011" name="Arch. Virol.">
        <title>Diodia vein chlorosis virus is a group-1 crinivirus.</title>
        <authorList>
            <person name="Tzanetakis I.E."/>
            <person name="Wintermantel W.M."/>
            <person name="Poudel B."/>
            <person name="Zhou J."/>
        </authorList>
    </citation>
    <scope>NUCLEOTIDE SEQUENCE [LARGE SCALE GENOMIC DNA]</scope>
    <source>
        <strain evidence="1">Fayetteville</strain>
    </source>
</reference>
<dbReference type="KEGG" id="vg:37619162"/>
<dbReference type="OrthoDB" id="39810at10239"/>
<dbReference type="EMBL" id="GQ376201">
    <property type="protein sequence ID" value="ADU25037.1"/>
    <property type="molecule type" value="Genomic_RNA"/>
</dbReference>
<organism evidence="1 2">
    <name type="scientific">Diodia vein chlorosis virus</name>
    <dbReference type="NCBI Taxonomy" id="656520"/>
    <lineage>
        <taxon>Viruses</taxon>
        <taxon>Riboviria</taxon>
        <taxon>Orthornavirae</taxon>
        <taxon>Kitrinoviricota</taxon>
        <taxon>Alsuviricetes</taxon>
        <taxon>Martellivirales</taxon>
        <taxon>Closteroviridae</taxon>
        <taxon>Crinivirus</taxon>
        <taxon>Crinivirus diodiae</taxon>
    </lineage>
</organism>
<name>E7BKK1_9CLOS</name>
<evidence type="ECO:0000313" key="2">
    <source>
        <dbReference type="Proteomes" id="UP000234913"/>
    </source>
</evidence>
<keyword evidence="2" id="KW-1185">Reference proteome</keyword>
<evidence type="ECO:0000313" key="1">
    <source>
        <dbReference type="EMBL" id="ADU25037.1"/>
    </source>
</evidence>
<dbReference type="Proteomes" id="UP000234913">
    <property type="component" value="Genome"/>
</dbReference>